<keyword evidence="5" id="KW-0812">Transmembrane</keyword>
<sequence>MKKMSGFLHAWLLCALLLLSGSARAQFDYDLHGVLDLSYGAFGQSGLARDVRFNSNSLSPSFVGVTGSYGFDGGWTVLAVAETFLRFQDFKTGRRDDDPILSRNAFVAVRNNDYGTLRFGRLQTLLFDTTNRFNALGNSGLSPAIRHLFLNGNLQGVEGDFYWDNALGYTSPNLEGVTFSLMQAAQKKDERGSHQGASVVWSIGLLAVEFAAQNVHINDGIKDPTKESTWQLGSSYNFGFAKVFALYSQIQDRGLDVDGKLTSAGVTLPLGPGSVLFQVGSSTAQGPAVDRKQTTISSAYVYAYDSDTDLYVIGMDDRIRGQGSGQSVAVGVKLKF</sequence>
<dbReference type="Proteomes" id="UP000580043">
    <property type="component" value="Unassembled WGS sequence"/>
</dbReference>
<evidence type="ECO:0000256" key="8">
    <source>
        <dbReference type="ARBA" id="ARBA00023114"/>
    </source>
</evidence>
<evidence type="ECO:0000313" key="13">
    <source>
        <dbReference type="EMBL" id="NML24743.1"/>
    </source>
</evidence>
<accession>A0A848G2S3</accession>
<reference evidence="13 14" key="1">
    <citation type="submission" date="2020-04" db="EMBL/GenBank/DDBJ databases">
        <title>Zoogloea sp. G-4-1-14 isolated from soil.</title>
        <authorList>
            <person name="Dahal R.H."/>
        </authorList>
    </citation>
    <scope>NUCLEOTIDE SEQUENCE [LARGE SCALE GENOMIC DNA]</scope>
    <source>
        <strain evidence="13 14">G-4-1-14</strain>
    </source>
</reference>
<keyword evidence="14" id="KW-1185">Reference proteome</keyword>
<feature type="domain" description="Porin" evidence="12">
    <location>
        <begin position="15"/>
        <end position="315"/>
    </location>
</feature>
<dbReference type="RefSeq" id="WP_169144392.1">
    <property type="nucleotide sequence ID" value="NZ_JABBGA010000002.1"/>
</dbReference>
<organism evidence="13 14">
    <name type="scientific">Zoogloea dura</name>
    <dbReference type="NCBI Taxonomy" id="2728840"/>
    <lineage>
        <taxon>Bacteria</taxon>
        <taxon>Pseudomonadati</taxon>
        <taxon>Pseudomonadota</taxon>
        <taxon>Betaproteobacteria</taxon>
        <taxon>Rhodocyclales</taxon>
        <taxon>Zoogloeaceae</taxon>
        <taxon>Zoogloea</taxon>
    </lineage>
</organism>
<keyword evidence="10" id="KW-0998">Cell outer membrane</keyword>
<evidence type="ECO:0000256" key="5">
    <source>
        <dbReference type="ARBA" id="ARBA00022692"/>
    </source>
</evidence>
<feature type="signal peptide" evidence="11">
    <location>
        <begin position="1"/>
        <end position="25"/>
    </location>
</feature>
<keyword evidence="3" id="KW-0813">Transport</keyword>
<evidence type="ECO:0000256" key="1">
    <source>
        <dbReference type="ARBA" id="ARBA00004571"/>
    </source>
</evidence>
<evidence type="ECO:0000256" key="3">
    <source>
        <dbReference type="ARBA" id="ARBA00022448"/>
    </source>
</evidence>
<keyword evidence="9" id="KW-0472">Membrane</keyword>
<evidence type="ECO:0000256" key="7">
    <source>
        <dbReference type="ARBA" id="ARBA00023065"/>
    </source>
</evidence>
<proteinExistence type="predicted"/>
<dbReference type="AlphaFoldDB" id="A0A848G2S3"/>
<evidence type="ECO:0000256" key="10">
    <source>
        <dbReference type="ARBA" id="ARBA00023237"/>
    </source>
</evidence>
<comment type="subunit">
    <text evidence="2">Homotrimer.</text>
</comment>
<dbReference type="GO" id="GO:0006811">
    <property type="term" value="P:monoatomic ion transport"/>
    <property type="evidence" value="ECO:0007669"/>
    <property type="project" value="UniProtKB-KW"/>
</dbReference>
<dbReference type="GO" id="GO:0046930">
    <property type="term" value="C:pore complex"/>
    <property type="evidence" value="ECO:0007669"/>
    <property type="project" value="UniProtKB-KW"/>
</dbReference>
<dbReference type="EMBL" id="JABBGA010000002">
    <property type="protein sequence ID" value="NML24743.1"/>
    <property type="molecule type" value="Genomic_DNA"/>
</dbReference>
<evidence type="ECO:0000256" key="11">
    <source>
        <dbReference type="SAM" id="SignalP"/>
    </source>
</evidence>
<comment type="subcellular location">
    <subcellularLocation>
        <location evidence="1">Cell outer membrane</location>
        <topology evidence="1">Multi-pass membrane protein</topology>
    </subcellularLocation>
</comment>
<evidence type="ECO:0000313" key="14">
    <source>
        <dbReference type="Proteomes" id="UP000580043"/>
    </source>
</evidence>
<evidence type="ECO:0000256" key="4">
    <source>
        <dbReference type="ARBA" id="ARBA00022452"/>
    </source>
</evidence>
<keyword evidence="4" id="KW-1134">Transmembrane beta strand</keyword>
<dbReference type="PANTHER" id="PTHR34501:SF9">
    <property type="entry name" value="MAJOR OUTER MEMBRANE PROTEIN P.IA"/>
    <property type="match status" value="1"/>
</dbReference>
<dbReference type="CDD" id="cd00342">
    <property type="entry name" value="gram_neg_porins"/>
    <property type="match status" value="1"/>
</dbReference>
<dbReference type="Pfam" id="PF13609">
    <property type="entry name" value="Porin_4"/>
    <property type="match status" value="1"/>
</dbReference>
<dbReference type="GO" id="GO:0015288">
    <property type="term" value="F:porin activity"/>
    <property type="evidence" value="ECO:0007669"/>
    <property type="project" value="UniProtKB-KW"/>
</dbReference>
<gene>
    <name evidence="13" type="ORF">HHL15_03250</name>
</gene>
<comment type="caution">
    <text evidence="13">The sequence shown here is derived from an EMBL/GenBank/DDBJ whole genome shotgun (WGS) entry which is preliminary data.</text>
</comment>
<name>A0A848G2S3_9RHOO</name>
<dbReference type="SUPFAM" id="SSF56935">
    <property type="entry name" value="Porins"/>
    <property type="match status" value="1"/>
</dbReference>
<dbReference type="GO" id="GO:0009279">
    <property type="term" value="C:cell outer membrane"/>
    <property type="evidence" value="ECO:0007669"/>
    <property type="project" value="UniProtKB-SubCell"/>
</dbReference>
<keyword evidence="6 11" id="KW-0732">Signal</keyword>
<evidence type="ECO:0000256" key="2">
    <source>
        <dbReference type="ARBA" id="ARBA00011233"/>
    </source>
</evidence>
<dbReference type="InterPro" id="IPR023614">
    <property type="entry name" value="Porin_dom_sf"/>
</dbReference>
<feature type="chain" id="PRO_5033017284" evidence="11">
    <location>
        <begin position="26"/>
        <end position="336"/>
    </location>
</feature>
<dbReference type="PANTHER" id="PTHR34501">
    <property type="entry name" value="PROTEIN YDDL-RELATED"/>
    <property type="match status" value="1"/>
</dbReference>
<keyword evidence="8" id="KW-0626">Porin</keyword>
<evidence type="ECO:0000259" key="12">
    <source>
        <dbReference type="Pfam" id="PF13609"/>
    </source>
</evidence>
<dbReference type="Gene3D" id="2.40.160.10">
    <property type="entry name" value="Porin"/>
    <property type="match status" value="1"/>
</dbReference>
<dbReference type="InterPro" id="IPR033900">
    <property type="entry name" value="Gram_neg_porin_domain"/>
</dbReference>
<protein>
    <submittedName>
        <fullName evidence="13">Porin</fullName>
    </submittedName>
</protein>
<evidence type="ECO:0000256" key="9">
    <source>
        <dbReference type="ARBA" id="ARBA00023136"/>
    </source>
</evidence>
<evidence type="ECO:0000256" key="6">
    <source>
        <dbReference type="ARBA" id="ARBA00022729"/>
    </source>
</evidence>
<dbReference type="InterPro" id="IPR050298">
    <property type="entry name" value="Gram-neg_bact_OMP"/>
</dbReference>
<keyword evidence="7" id="KW-0406">Ion transport</keyword>